<organism evidence="3 4">
    <name type="scientific">Pseudothauera rhizosphaerae</name>
    <dbReference type="NCBI Taxonomy" id="2565932"/>
    <lineage>
        <taxon>Bacteria</taxon>
        <taxon>Pseudomonadati</taxon>
        <taxon>Pseudomonadota</taxon>
        <taxon>Betaproteobacteria</taxon>
        <taxon>Rhodocyclales</taxon>
        <taxon>Zoogloeaceae</taxon>
        <taxon>Pseudothauera</taxon>
    </lineage>
</organism>
<dbReference type="EMBL" id="SSOD01000009">
    <property type="protein sequence ID" value="THF60727.1"/>
    <property type="molecule type" value="Genomic_DNA"/>
</dbReference>
<feature type="transmembrane region" description="Helical" evidence="2">
    <location>
        <begin position="21"/>
        <end position="40"/>
    </location>
</feature>
<gene>
    <name evidence="3" type="ORF">E6O51_13205</name>
</gene>
<feature type="transmembrane region" description="Helical" evidence="2">
    <location>
        <begin position="305"/>
        <end position="325"/>
    </location>
</feature>
<dbReference type="InterPro" id="IPR005625">
    <property type="entry name" value="PepSY-ass_TM"/>
</dbReference>
<proteinExistence type="predicted"/>
<evidence type="ECO:0000256" key="1">
    <source>
        <dbReference type="SAM" id="MobiDB-lite"/>
    </source>
</evidence>
<comment type="caution">
    <text evidence="3">The sequence shown here is derived from an EMBL/GenBank/DDBJ whole genome shotgun (WGS) entry which is preliminary data.</text>
</comment>
<dbReference type="Proteomes" id="UP000307956">
    <property type="component" value="Unassembled WGS sequence"/>
</dbReference>
<reference evidence="3 4" key="1">
    <citation type="submission" date="2019-04" db="EMBL/GenBank/DDBJ databases">
        <title>Azoarcus rhizosphaerae sp. nov. isolated from rhizosphere of Ficus religiosa.</title>
        <authorList>
            <person name="Lin S.-Y."/>
            <person name="Hameed A."/>
            <person name="Hsu Y.-H."/>
            <person name="Young C.-C."/>
        </authorList>
    </citation>
    <scope>NUCLEOTIDE SEQUENCE [LARGE SCALE GENOMIC DNA]</scope>
    <source>
        <strain evidence="3 4">CC-YHH848</strain>
    </source>
</reference>
<feature type="compositionally biased region" description="Low complexity" evidence="1">
    <location>
        <begin position="191"/>
        <end position="203"/>
    </location>
</feature>
<feature type="transmembrane region" description="Helical" evidence="2">
    <location>
        <begin position="509"/>
        <end position="528"/>
    </location>
</feature>
<feature type="transmembrane region" description="Helical" evidence="2">
    <location>
        <begin position="257"/>
        <end position="284"/>
    </location>
</feature>
<feature type="transmembrane region" description="Helical" evidence="2">
    <location>
        <begin position="540"/>
        <end position="560"/>
    </location>
</feature>
<dbReference type="AlphaFoldDB" id="A0A4S4ANN6"/>
<evidence type="ECO:0000313" key="3">
    <source>
        <dbReference type="EMBL" id="THF60727.1"/>
    </source>
</evidence>
<feature type="transmembrane region" description="Helical" evidence="2">
    <location>
        <begin position="466"/>
        <end position="488"/>
    </location>
</feature>
<evidence type="ECO:0000256" key="2">
    <source>
        <dbReference type="SAM" id="Phobius"/>
    </source>
</evidence>
<protein>
    <submittedName>
        <fullName evidence="3">PepSY domain-containing protein</fullName>
    </submittedName>
</protein>
<keyword evidence="2" id="KW-0472">Membrane</keyword>
<feature type="compositionally biased region" description="Gly residues" evidence="1">
    <location>
        <begin position="204"/>
        <end position="217"/>
    </location>
</feature>
<feature type="transmembrane region" description="Helical" evidence="2">
    <location>
        <begin position="604"/>
        <end position="622"/>
    </location>
</feature>
<dbReference type="PANTHER" id="PTHR34219">
    <property type="entry name" value="IRON-REGULATED INNER MEMBRANE PROTEIN-RELATED"/>
    <property type="match status" value="1"/>
</dbReference>
<keyword evidence="4" id="KW-1185">Reference proteome</keyword>
<keyword evidence="2" id="KW-0812">Transmembrane</keyword>
<dbReference type="OrthoDB" id="9776609at2"/>
<feature type="region of interest" description="Disordered" evidence="1">
    <location>
        <begin position="101"/>
        <end position="222"/>
    </location>
</feature>
<name>A0A4S4ANN6_9RHOO</name>
<feature type="region of interest" description="Disordered" evidence="1">
    <location>
        <begin position="633"/>
        <end position="667"/>
    </location>
</feature>
<feature type="transmembrane region" description="Helical" evidence="2">
    <location>
        <begin position="572"/>
        <end position="598"/>
    </location>
</feature>
<accession>A0A4S4ANN6</accession>
<dbReference type="Pfam" id="PF03929">
    <property type="entry name" value="PepSY_TM"/>
    <property type="match status" value="1"/>
</dbReference>
<sequence length="667" mass="70562">MRFDKPRTFRQSMKWVHTWTGLPLGWLLFAVYVTGTLSFFHPEITLWMQPESHRAKVAETEETARRAFEALARVAPDAPQWTVSLPGSRSGVAGLAWREATAGQPAGGQQNAVRGEAARRGEGGQGARGEFGERAAGEGVSERGAGGQGDGAAPRRGFGERGMAQGMQARGERGARGAGGRGSEESDAEEAGAAQAGAQTPAASGGGVQGGEGGRGQGMKRATMDPATGELIEPRQTAGGGFLYRFHYRLYGFDRTWGQWIVGAATMVMFIALITGVVIHRTIFRDIFSFRPAKGKRSWMDGHNASSVLSLPFHVVITFSGLLLLGNQLMPSAASSAYPGDERGYFMEMRGMRGGEQQPAARPSGTPAQLADIGPLLAVAQERWPEQGVGSIAVNFPGDARATIELRQARGDGLANRAMGERLLFDGVTGAPLEAPPVADPSGVRATSNVLSAVHLGRFASPLVRWLLFASGVLGSVMVASGLVLWVVSRARDRTADGKIPAGHRFVEVLNVAAVAGLLVAIGAYFWANRLIPAEVAERNLWEIRVFFTVWSLTLLHSLLRRHKQAWIEQLALAGGLLAALPLVNAATGGAHLGVAFYLGQWQVAGFDLCALVCGALLLHAARKVASHVPREKVARSAGRTKKPAAAGGTDEGGDGPVPAVLQTEEA</sequence>
<keyword evidence="2" id="KW-1133">Transmembrane helix</keyword>
<evidence type="ECO:0000313" key="4">
    <source>
        <dbReference type="Proteomes" id="UP000307956"/>
    </source>
</evidence>
<dbReference type="PANTHER" id="PTHR34219:SF4">
    <property type="entry name" value="PEPSY DOMAIN-CONTAINING PROTEIN"/>
    <property type="match status" value="1"/>
</dbReference>